<keyword evidence="3" id="KW-1185">Reference proteome</keyword>
<proteinExistence type="predicted"/>
<dbReference type="InterPro" id="IPR042099">
    <property type="entry name" value="ANL_N_sf"/>
</dbReference>
<dbReference type="GO" id="GO:0016874">
    <property type="term" value="F:ligase activity"/>
    <property type="evidence" value="ECO:0007669"/>
    <property type="project" value="UniProtKB-KW"/>
</dbReference>
<organism evidence="2 3">
    <name type="scientific">Durusdinium trenchii</name>
    <dbReference type="NCBI Taxonomy" id="1381693"/>
    <lineage>
        <taxon>Eukaryota</taxon>
        <taxon>Sar</taxon>
        <taxon>Alveolata</taxon>
        <taxon>Dinophyceae</taxon>
        <taxon>Suessiales</taxon>
        <taxon>Symbiodiniaceae</taxon>
        <taxon>Durusdinium</taxon>
    </lineage>
</organism>
<dbReference type="InterPro" id="IPR050237">
    <property type="entry name" value="ATP-dep_AMP-bd_enzyme"/>
</dbReference>
<evidence type="ECO:0000259" key="1">
    <source>
        <dbReference type="Pfam" id="PF00501"/>
    </source>
</evidence>
<gene>
    <name evidence="2" type="ORF">SCF082_LOCUS52707</name>
</gene>
<dbReference type="PANTHER" id="PTHR43767:SF1">
    <property type="entry name" value="NONRIBOSOMAL PEPTIDE SYNTHASE PES1 (EUROFUNG)-RELATED"/>
    <property type="match status" value="1"/>
</dbReference>
<dbReference type="PANTHER" id="PTHR43767">
    <property type="entry name" value="LONG-CHAIN-FATTY-ACID--COA LIGASE"/>
    <property type="match status" value="1"/>
</dbReference>
<accession>A0ABP0SMX3</accession>
<dbReference type="SUPFAM" id="SSF56801">
    <property type="entry name" value="Acetyl-CoA synthetase-like"/>
    <property type="match status" value="1"/>
</dbReference>
<protein>
    <submittedName>
        <fullName evidence="2">Acyl-CoA ligase SID4 (Siderophore biosynthesis cluster protein SID4)</fullName>
    </submittedName>
</protein>
<keyword evidence="2" id="KW-0436">Ligase</keyword>
<dbReference type="InterPro" id="IPR000873">
    <property type="entry name" value="AMP-dep_synth/lig_dom"/>
</dbReference>
<feature type="domain" description="AMP-dependent synthetase/ligase" evidence="1">
    <location>
        <begin position="9"/>
        <end position="120"/>
    </location>
</feature>
<comment type="caution">
    <text evidence="2">The sequence shown here is derived from an EMBL/GenBank/DDBJ whole genome shotgun (WGS) entry which is preliminary data.</text>
</comment>
<evidence type="ECO:0000313" key="3">
    <source>
        <dbReference type="Proteomes" id="UP001642464"/>
    </source>
</evidence>
<dbReference type="Gene3D" id="3.40.50.12780">
    <property type="entry name" value="N-terminal domain of ligase-like"/>
    <property type="match status" value="1"/>
</dbReference>
<evidence type="ECO:0000313" key="2">
    <source>
        <dbReference type="EMBL" id="CAK9113741.1"/>
    </source>
</evidence>
<dbReference type="Proteomes" id="UP001642464">
    <property type="component" value="Unassembled WGS sequence"/>
</dbReference>
<name>A0ABP0SMX3_9DINO</name>
<reference evidence="2 3" key="1">
    <citation type="submission" date="2024-02" db="EMBL/GenBank/DDBJ databases">
        <authorList>
            <person name="Chen Y."/>
            <person name="Shah S."/>
            <person name="Dougan E. K."/>
            <person name="Thang M."/>
            <person name="Chan C."/>
        </authorList>
    </citation>
    <scope>NUCLEOTIDE SEQUENCE [LARGE SCALE GENOMIC DNA]</scope>
</reference>
<dbReference type="EMBL" id="CAXAMM010044222">
    <property type="protein sequence ID" value="CAK9113741.1"/>
    <property type="molecule type" value="Genomic_DNA"/>
</dbReference>
<sequence length="278" mass="29338">MGFAVKELLEHQMANFPTKNALRVAHQDLRWAYGELHDHAAALGAALLDLGVAPGDAVGAALGCSAEHVAVQLGAAQAGIKVADVVDADKLSKDGLTKMLQEQRCTVLFVSPEVLPKVYEAIPELAAMRPASSAALSLEAFPALKYVVHTGKNNCTGTYRFRDILLYNAIPDRLAGVTADKEADAPLLELVDGNTGAGAGVATQHDLLKEALDKAGELKLDGNSRVMLKTSKDQPKSLLLGTLACATKCSQFVVAGEKFDAQAVTEVDEHEHCDTAIA</sequence>
<dbReference type="Pfam" id="PF00501">
    <property type="entry name" value="AMP-binding"/>
    <property type="match status" value="1"/>
</dbReference>